<keyword evidence="2" id="KW-1185">Reference proteome</keyword>
<organism evidence="1 2">
    <name type="scientific">Gymnopilus junonius</name>
    <name type="common">Spectacular rustgill mushroom</name>
    <name type="synonym">Gymnopilus spectabilis subsp. junonius</name>
    <dbReference type="NCBI Taxonomy" id="109634"/>
    <lineage>
        <taxon>Eukaryota</taxon>
        <taxon>Fungi</taxon>
        <taxon>Dikarya</taxon>
        <taxon>Basidiomycota</taxon>
        <taxon>Agaricomycotina</taxon>
        <taxon>Agaricomycetes</taxon>
        <taxon>Agaricomycetidae</taxon>
        <taxon>Agaricales</taxon>
        <taxon>Agaricineae</taxon>
        <taxon>Hymenogastraceae</taxon>
        <taxon>Gymnopilus</taxon>
    </lineage>
</organism>
<dbReference type="OrthoDB" id="3010120at2759"/>
<dbReference type="Proteomes" id="UP000724874">
    <property type="component" value="Unassembled WGS sequence"/>
</dbReference>
<name>A0A9P5NR19_GYMJU</name>
<sequence>MAPMTCSCKHDGRDHYFIRCGCKNDYPDEHPMHINDDAFHHVWCNLCLRYCFKKPLCPAKLPSTQAVRFGKQLAQDKPTGFFTTFRVWLHNHLARFPRRQKS</sequence>
<reference evidence="1" key="1">
    <citation type="submission" date="2020-11" db="EMBL/GenBank/DDBJ databases">
        <authorList>
            <consortium name="DOE Joint Genome Institute"/>
            <person name="Ahrendt S."/>
            <person name="Riley R."/>
            <person name="Andreopoulos W."/>
            <person name="LaButti K."/>
            <person name="Pangilinan J."/>
            <person name="Ruiz-duenas F.J."/>
            <person name="Barrasa J.M."/>
            <person name="Sanchez-Garcia M."/>
            <person name="Camarero S."/>
            <person name="Miyauchi S."/>
            <person name="Serrano A."/>
            <person name="Linde D."/>
            <person name="Babiker R."/>
            <person name="Drula E."/>
            <person name="Ayuso-Fernandez I."/>
            <person name="Pacheco R."/>
            <person name="Padilla G."/>
            <person name="Ferreira P."/>
            <person name="Barriuso J."/>
            <person name="Kellner H."/>
            <person name="Castanera R."/>
            <person name="Alfaro M."/>
            <person name="Ramirez L."/>
            <person name="Pisabarro A.G."/>
            <person name="Kuo A."/>
            <person name="Tritt A."/>
            <person name="Lipzen A."/>
            <person name="He G."/>
            <person name="Yan M."/>
            <person name="Ng V."/>
            <person name="Cullen D."/>
            <person name="Martin F."/>
            <person name="Rosso M.-N."/>
            <person name="Henrissat B."/>
            <person name="Hibbett D."/>
            <person name="Martinez A.T."/>
            <person name="Grigoriev I.V."/>
        </authorList>
    </citation>
    <scope>NUCLEOTIDE SEQUENCE</scope>
    <source>
        <strain evidence="1">AH 44721</strain>
    </source>
</reference>
<gene>
    <name evidence="1" type="ORF">CPB84DRAFT_1778404</name>
</gene>
<comment type="caution">
    <text evidence="1">The sequence shown here is derived from an EMBL/GenBank/DDBJ whole genome shotgun (WGS) entry which is preliminary data.</text>
</comment>
<protein>
    <submittedName>
        <fullName evidence="1">Uncharacterized protein</fullName>
    </submittedName>
</protein>
<dbReference type="EMBL" id="JADNYJ010000044">
    <property type="protein sequence ID" value="KAF8901071.1"/>
    <property type="molecule type" value="Genomic_DNA"/>
</dbReference>
<proteinExistence type="predicted"/>
<evidence type="ECO:0000313" key="2">
    <source>
        <dbReference type="Proteomes" id="UP000724874"/>
    </source>
</evidence>
<accession>A0A9P5NR19</accession>
<evidence type="ECO:0000313" key="1">
    <source>
        <dbReference type="EMBL" id="KAF8901071.1"/>
    </source>
</evidence>
<dbReference type="AlphaFoldDB" id="A0A9P5NR19"/>